<keyword evidence="2" id="KW-1185">Reference proteome</keyword>
<dbReference type="GO" id="GO:0003676">
    <property type="term" value="F:nucleic acid binding"/>
    <property type="evidence" value="ECO:0007669"/>
    <property type="project" value="InterPro"/>
</dbReference>
<feature type="non-terminal residue" evidence="1">
    <location>
        <position position="1"/>
    </location>
</feature>
<dbReference type="OrthoDB" id="1433446at2759"/>
<evidence type="ECO:0000313" key="2">
    <source>
        <dbReference type="Proteomes" id="UP000257109"/>
    </source>
</evidence>
<protein>
    <recommendedName>
        <fullName evidence="3">Integrase catalytic domain-containing protein</fullName>
    </recommendedName>
</protein>
<evidence type="ECO:0000313" key="1">
    <source>
        <dbReference type="EMBL" id="RDX69912.1"/>
    </source>
</evidence>
<dbReference type="InterPro" id="IPR012337">
    <property type="entry name" value="RNaseH-like_sf"/>
</dbReference>
<name>A0A371EV43_MUCPR</name>
<dbReference type="AlphaFoldDB" id="A0A371EV43"/>
<dbReference type="SUPFAM" id="SSF53098">
    <property type="entry name" value="Ribonuclease H-like"/>
    <property type="match status" value="1"/>
</dbReference>
<dbReference type="EMBL" id="QJKJ01011915">
    <property type="protein sequence ID" value="RDX69912.1"/>
    <property type="molecule type" value="Genomic_DNA"/>
</dbReference>
<dbReference type="Gene3D" id="3.30.420.10">
    <property type="entry name" value="Ribonuclease H-like superfamily/Ribonuclease H"/>
    <property type="match status" value="1"/>
</dbReference>
<sequence length="108" mass="12345">MDEIHCSICGLHFGKHTMASHLVRVGHYWPTIQHDCKQYVHNYKECQAHGPVDHSTVKELQSITSLYRLPYLVVVNNGTQFVSNSLHKFYEGLGINHKSSLVEQPESN</sequence>
<dbReference type="Proteomes" id="UP000257109">
    <property type="component" value="Unassembled WGS sequence"/>
</dbReference>
<organism evidence="1 2">
    <name type="scientific">Mucuna pruriens</name>
    <name type="common">Velvet bean</name>
    <name type="synonym">Dolichos pruriens</name>
    <dbReference type="NCBI Taxonomy" id="157652"/>
    <lineage>
        <taxon>Eukaryota</taxon>
        <taxon>Viridiplantae</taxon>
        <taxon>Streptophyta</taxon>
        <taxon>Embryophyta</taxon>
        <taxon>Tracheophyta</taxon>
        <taxon>Spermatophyta</taxon>
        <taxon>Magnoliopsida</taxon>
        <taxon>eudicotyledons</taxon>
        <taxon>Gunneridae</taxon>
        <taxon>Pentapetalae</taxon>
        <taxon>rosids</taxon>
        <taxon>fabids</taxon>
        <taxon>Fabales</taxon>
        <taxon>Fabaceae</taxon>
        <taxon>Papilionoideae</taxon>
        <taxon>50 kb inversion clade</taxon>
        <taxon>NPAAA clade</taxon>
        <taxon>indigoferoid/millettioid clade</taxon>
        <taxon>Phaseoleae</taxon>
        <taxon>Mucuna</taxon>
    </lineage>
</organism>
<proteinExistence type="predicted"/>
<accession>A0A371EV43</accession>
<reference evidence="1" key="1">
    <citation type="submission" date="2018-05" db="EMBL/GenBank/DDBJ databases">
        <title>Draft genome of Mucuna pruriens seed.</title>
        <authorList>
            <person name="Nnadi N.E."/>
            <person name="Vos R."/>
            <person name="Hasami M.H."/>
            <person name="Devisetty U.K."/>
            <person name="Aguiy J.C."/>
        </authorList>
    </citation>
    <scope>NUCLEOTIDE SEQUENCE [LARGE SCALE GENOMIC DNA]</scope>
    <source>
        <strain evidence="1">JCA_2017</strain>
    </source>
</reference>
<comment type="caution">
    <text evidence="1">The sequence shown here is derived from an EMBL/GenBank/DDBJ whole genome shotgun (WGS) entry which is preliminary data.</text>
</comment>
<dbReference type="InterPro" id="IPR036397">
    <property type="entry name" value="RNaseH_sf"/>
</dbReference>
<gene>
    <name evidence="1" type="ORF">CR513_50899</name>
</gene>
<evidence type="ECO:0008006" key="3">
    <source>
        <dbReference type="Google" id="ProtNLM"/>
    </source>
</evidence>